<keyword evidence="2" id="KW-0012">Acyltransferase</keyword>
<dbReference type="SUPFAM" id="SSF55729">
    <property type="entry name" value="Acyl-CoA N-acyltransferases (Nat)"/>
    <property type="match status" value="1"/>
</dbReference>
<accession>A0A1V0N340</accession>
<evidence type="ECO:0000256" key="2">
    <source>
        <dbReference type="ARBA" id="ARBA00023315"/>
    </source>
</evidence>
<dbReference type="InterPro" id="IPR016181">
    <property type="entry name" value="Acyl_CoA_acyltransferase"/>
</dbReference>
<feature type="domain" description="N-acetyltransferase" evidence="3">
    <location>
        <begin position="169"/>
        <end position="305"/>
    </location>
</feature>
<evidence type="ECO:0000313" key="7">
    <source>
        <dbReference type="Proteomes" id="UP000546917"/>
    </source>
</evidence>
<dbReference type="EMBL" id="CP015363">
    <property type="protein sequence ID" value="ARD84558.1"/>
    <property type="molecule type" value="Genomic_DNA"/>
</dbReference>
<dbReference type="OrthoDB" id="57181at2157"/>
<protein>
    <submittedName>
        <fullName evidence="5">GNAT family N-acetyltransferase</fullName>
    </submittedName>
</protein>
<dbReference type="Pfam" id="PF13673">
    <property type="entry name" value="Acetyltransf_10"/>
    <property type="match status" value="1"/>
</dbReference>
<evidence type="ECO:0000313" key="5">
    <source>
        <dbReference type="EMBL" id="NOL59922.1"/>
    </source>
</evidence>
<sequence>MKLDNYRLNWEVILKKEIDFLSKKYPDLDIKGSYSSVIELLNENKIRYRIIMHKNELVGYAYIMDSTDKSDRLYADIGFTSPKKITEDRLKEIFEWLTGIASKEKKKLMLNPIINGNETSEKYLTDSGFKTIVRKRMVMDLNDYKYNKLDEKYDISGIDDINMDLYSDAEYEAFKYTSDKFLFSNKREDRLQTVVNLFKGEYGEIIKEVTVIIKNKGRISGAVVSSRLGFDRAFIVSIFVKRAYRKTGMGKYLLFTALNRLKALSYHYVFLWVNAENFAKDFYLHYGFKYDDYPDEVIYYLPNGK</sequence>
<dbReference type="EMBL" id="JABGBP010000115">
    <property type="protein sequence ID" value="NOL59922.1"/>
    <property type="molecule type" value="Genomic_DNA"/>
</dbReference>
<dbReference type="AlphaFoldDB" id="A0A1V0N340"/>
<dbReference type="KEGG" id="fai:FAD_0647"/>
<dbReference type="Proteomes" id="UP000192050">
    <property type="component" value="Chromosome"/>
</dbReference>
<dbReference type="GO" id="GO:0016747">
    <property type="term" value="F:acyltransferase activity, transferring groups other than amino-acyl groups"/>
    <property type="evidence" value="ECO:0007669"/>
    <property type="project" value="InterPro"/>
</dbReference>
<gene>
    <name evidence="4" type="ORF">FAD_0647</name>
    <name evidence="5" type="ORF">HLB00_03620</name>
</gene>
<dbReference type="Gene3D" id="3.40.630.30">
    <property type="match status" value="1"/>
</dbReference>
<dbReference type="InterPro" id="IPR050680">
    <property type="entry name" value="YpeA/RimI_acetyltransf"/>
</dbReference>
<dbReference type="STRING" id="74969.FAD_0647"/>
<dbReference type="PROSITE" id="PS51186">
    <property type="entry name" value="GNAT"/>
    <property type="match status" value="1"/>
</dbReference>
<evidence type="ECO:0000256" key="1">
    <source>
        <dbReference type="ARBA" id="ARBA00022679"/>
    </source>
</evidence>
<name>A0A1V0N340_9ARCH</name>
<evidence type="ECO:0000259" key="3">
    <source>
        <dbReference type="PROSITE" id="PS51186"/>
    </source>
</evidence>
<dbReference type="PANTHER" id="PTHR43420:SF12">
    <property type="entry name" value="N-ACETYLTRANSFERASE DOMAIN-CONTAINING PROTEIN"/>
    <property type="match status" value="1"/>
</dbReference>
<proteinExistence type="predicted"/>
<dbReference type="RefSeq" id="WP_081141747.1">
    <property type="nucleotide sequence ID" value="NZ_CP015363.1"/>
</dbReference>
<organism evidence="4 6">
    <name type="scientific">Ferroplasma acidiphilum</name>
    <dbReference type="NCBI Taxonomy" id="74969"/>
    <lineage>
        <taxon>Archaea</taxon>
        <taxon>Methanobacteriati</taxon>
        <taxon>Thermoplasmatota</taxon>
        <taxon>Thermoplasmata</taxon>
        <taxon>Thermoplasmatales</taxon>
        <taxon>Ferroplasmaceae</taxon>
        <taxon>Ferroplasma</taxon>
    </lineage>
</organism>
<dbReference type="Proteomes" id="UP000546917">
    <property type="component" value="Unassembled WGS sequence"/>
</dbReference>
<dbReference type="CDD" id="cd04301">
    <property type="entry name" value="NAT_SF"/>
    <property type="match status" value="1"/>
</dbReference>
<keyword evidence="1 5" id="KW-0808">Transferase</keyword>
<dbReference type="InterPro" id="IPR000182">
    <property type="entry name" value="GNAT_dom"/>
</dbReference>
<reference evidence="4 6" key="1">
    <citation type="submission" date="2011-10" db="EMBL/GenBank/DDBJ databases">
        <title>Metabolic and evolutionary patterns in the extreme acidophile Ferroplasma acidiphilum.</title>
        <authorList>
            <person name="Golyshina O.V."/>
            <person name="Kozyavkin S.A."/>
            <person name="Tatusov R.L."/>
            <person name="Slesarev A.I."/>
            <person name="Golyshin P.N."/>
        </authorList>
    </citation>
    <scope>NUCLEOTIDE SEQUENCE [LARGE SCALE GENOMIC DNA]</scope>
    <source>
        <strain evidence="4">Berkeley</strain>
        <strain evidence="6">Y</strain>
    </source>
</reference>
<dbReference type="PANTHER" id="PTHR43420">
    <property type="entry name" value="ACETYLTRANSFERASE"/>
    <property type="match status" value="1"/>
</dbReference>
<evidence type="ECO:0000313" key="6">
    <source>
        <dbReference type="Proteomes" id="UP000192050"/>
    </source>
</evidence>
<reference evidence="5 7" key="2">
    <citation type="submission" date="2020-05" db="EMBL/GenBank/DDBJ databases">
        <authorList>
            <person name="Zhang R."/>
        </authorList>
    </citation>
    <scope>NUCLEOTIDE SEQUENCE [LARGE SCALE GENOMIC DNA]</scope>
    <source>
        <strain evidence="5 7">DSM 28986</strain>
    </source>
</reference>
<evidence type="ECO:0000313" key="4">
    <source>
        <dbReference type="EMBL" id="ARD84558.1"/>
    </source>
</evidence>
<keyword evidence="6" id="KW-1185">Reference proteome</keyword>
<dbReference type="GeneID" id="84217249"/>